<keyword evidence="10" id="KW-0449">Lipoprotein</keyword>
<dbReference type="InterPro" id="IPR001461">
    <property type="entry name" value="Aspartic_peptidase_A1"/>
</dbReference>
<feature type="compositionally biased region" description="Basic and acidic residues" evidence="13">
    <location>
        <begin position="39"/>
        <end position="50"/>
    </location>
</feature>
<keyword evidence="7" id="KW-0378">Hydrolase</keyword>
<dbReference type="GO" id="GO:0004190">
    <property type="term" value="F:aspartic-type endopeptidase activity"/>
    <property type="evidence" value="ECO:0007669"/>
    <property type="project" value="UniProtKB-KW"/>
</dbReference>
<dbReference type="PROSITE" id="PS51767">
    <property type="entry name" value="PEPTIDASE_A1"/>
    <property type="match status" value="1"/>
</dbReference>
<evidence type="ECO:0000256" key="14">
    <source>
        <dbReference type="SAM" id="SignalP"/>
    </source>
</evidence>
<dbReference type="SUPFAM" id="SSF50630">
    <property type="entry name" value="Acid proteases"/>
    <property type="match status" value="1"/>
</dbReference>
<dbReference type="Pfam" id="PF00026">
    <property type="entry name" value="Asp"/>
    <property type="match status" value="1"/>
</dbReference>
<evidence type="ECO:0000256" key="3">
    <source>
        <dbReference type="ARBA" id="ARBA00022475"/>
    </source>
</evidence>
<keyword evidence="17" id="KW-1185">Reference proteome</keyword>
<evidence type="ECO:0000256" key="11">
    <source>
        <dbReference type="PIRSR" id="PIRSR601461-1"/>
    </source>
</evidence>
<feature type="compositionally biased region" description="Low complexity" evidence="13">
    <location>
        <begin position="494"/>
        <end position="516"/>
    </location>
</feature>
<evidence type="ECO:0000313" key="16">
    <source>
        <dbReference type="EMBL" id="KAJ9165291.1"/>
    </source>
</evidence>
<dbReference type="GO" id="GO:0005886">
    <property type="term" value="C:plasma membrane"/>
    <property type="evidence" value="ECO:0007669"/>
    <property type="project" value="UniProtKB-SubCell"/>
</dbReference>
<keyword evidence="9" id="KW-0325">Glycoprotein</keyword>
<feature type="disulfide bond" evidence="12">
    <location>
        <begin position="358"/>
        <end position="389"/>
    </location>
</feature>
<comment type="caution">
    <text evidence="16">The sequence shown here is derived from an EMBL/GenBank/DDBJ whole genome shotgun (WGS) entry which is preliminary data.</text>
</comment>
<dbReference type="InterPro" id="IPR033121">
    <property type="entry name" value="PEPTIDASE_A1"/>
</dbReference>
<feature type="domain" description="Peptidase A1" evidence="15">
    <location>
        <begin position="124"/>
        <end position="427"/>
    </location>
</feature>
<dbReference type="EMBL" id="JANBVN010000005">
    <property type="protein sequence ID" value="KAJ9165291.1"/>
    <property type="molecule type" value="Genomic_DNA"/>
</dbReference>
<evidence type="ECO:0000256" key="10">
    <source>
        <dbReference type="ARBA" id="ARBA00023288"/>
    </source>
</evidence>
<reference evidence="16" key="1">
    <citation type="submission" date="2022-07" db="EMBL/GenBank/DDBJ databases">
        <title>Fungi with potential for degradation of polypropylene.</title>
        <authorList>
            <person name="Gostincar C."/>
        </authorList>
    </citation>
    <scope>NUCLEOTIDE SEQUENCE</scope>
    <source>
        <strain evidence="16">EXF-13287</strain>
    </source>
</reference>
<evidence type="ECO:0000256" key="9">
    <source>
        <dbReference type="ARBA" id="ARBA00023180"/>
    </source>
</evidence>
<proteinExistence type="inferred from homology"/>
<dbReference type="Gene3D" id="2.40.70.10">
    <property type="entry name" value="Acid Proteases"/>
    <property type="match status" value="2"/>
</dbReference>
<evidence type="ECO:0000256" key="6">
    <source>
        <dbReference type="ARBA" id="ARBA00022750"/>
    </source>
</evidence>
<dbReference type="FunFam" id="2.40.70.10:FF:000060">
    <property type="entry name" value="Aspartic-type endopeptidase ctsD"/>
    <property type="match status" value="1"/>
</dbReference>
<sequence length="543" mass="56844">MLGTVILLQLTLWVASIHAFYPLIPPWQCQEENNCAADSKSEKPKARDVHTYQLSQRVRDANQEPSGSAAKEASRLLRKYGPSRTTARQPDLTRRENKYAVVSPTPPSKPNSEGVYQDGTDFSYFIQVGVGSTAKPMFMLFDTGAGTTWVMGSDCKSEACTMHNVFAPSDSKTYADAKQTFSIQYGSGVVSGGLAKDTVAVAGMSLSMTLGVASDTSGEFVHFPFDGILGVSMSRGATDNFLSVINASKQLKSNIFSVSLSRNSDGPNTGEVTFGGIDASKYTGDISYTPVSASAGGDWAITMDEMAYDGKKAGIEGSLAYIDTGTSYMFGPPEDVALLHKLIPGAKSDDGFMYKVPCDSTKALTVTFSGVAYTLSPKDWMSQPNGDTCFSNFYGQAVVQGAWLLGDSFLKNVYSVFDVDQTRIGFAAKPASSSPATTTGTPSVVSSSSSTNVSPSQSGTSSGSSPITDPSKVTSATGSSTTMSPFPGLSGHETPATQATPAAQTAGSSAATTTGTVSSPGEQLEGNRYASIICIVAVIAMVA</sequence>
<evidence type="ECO:0000256" key="2">
    <source>
        <dbReference type="ARBA" id="ARBA00007447"/>
    </source>
</evidence>
<evidence type="ECO:0000256" key="5">
    <source>
        <dbReference type="ARBA" id="ARBA00022729"/>
    </source>
</evidence>
<comment type="subcellular location">
    <subcellularLocation>
        <location evidence="1">Cell membrane</location>
    </subcellularLocation>
</comment>
<feature type="compositionally biased region" description="Polar residues" evidence="13">
    <location>
        <begin position="472"/>
        <end position="484"/>
    </location>
</feature>
<dbReference type="PANTHER" id="PTHR47966:SF75">
    <property type="entry name" value="ENDOPEPTIDASE (CTSD), PUTATIVE (AFU_ORTHOLOGUE AFUA_4G07040)-RELATED"/>
    <property type="match status" value="1"/>
</dbReference>
<comment type="similarity">
    <text evidence="2">Belongs to the peptidase A1 family.</text>
</comment>
<evidence type="ECO:0000256" key="1">
    <source>
        <dbReference type="ARBA" id="ARBA00004236"/>
    </source>
</evidence>
<dbReference type="PRINTS" id="PR00792">
    <property type="entry name" value="PEPSIN"/>
</dbReference>
<evidence type="ECO:0000256" key="7">
    <source>
        <dbReference type="ARBA" id="ARBA00022801"/>
    </source>
</evidence>
<keyword evidence="6" id="KW-0064">Aspartyl protease</keyword>
<dbReference type="CDD" id="cd05471">
    <property type="entry name" value="pepsin_like"/>
    <property type="match status" value="1"/>
</dbReference>
<dbReference type="AlphaFoldDB" id="A0AA38VPX9"/>
<evidence type="ECO:0000256" key="12">
    <source>
        <dbReference type="PIRSR" id="PIRSR601461-2"/>
    </source>
</evidence>
<evidence type="ECO:0000256" key="4">
    <source>
        <dbReference type="ARBA" id="ARBA00022670"/>
    </source>
</evidence>
<keyword evidence="3" id="KW-1003">Cell membrane</keyword>
<gene>
    <name evidence="16" type="ORF">NKR19_g552</name>
</gene>
<accession>A0AA38VPX9</accession>
<feature type="compositionally biased region" description="Low complexity" evidence="13">
    <location>
        <begin position="432"/>
        <end position="471"/>
    </location>
</feature>
<dbReference type="InterPro" id="IPR034164">
    <property type="entry name" value="Pepsin-like_dom"/>
</dbReference>
<dbReference type="PANTHER" id="PTHR47966">
    <property type="entry name" value="BETA-SITE APP-CLEAVING ENZYME, ISOFORM A-RELATED"/>
    <property type="match status" value="1"/>
</dbReference>
<feature type="signal peptide" evidence="14">
    <location>
        <begin position="1"/>
        <end position="19"/>
    </location>
</feature>
<dbReference type="Proteomes" id="UP001174691">
    <property type="component" value="Unassembled WGS sequence"/>
</dbReference>
<dbReference type="InterPro" id="IPR021109">
    <property type="entry name" value="Peptidase_aspartic_dom_sf"/>
</dbReference>
<feature type="active site" evidence="11">
    <location>
        <position position="142"/>
    </location>
</feature>
<feature type="active site" evidence="11">
    <location>
        <position position="323"/>
    </location>
</feature>
<evidence type="ECO:0000259" key="15">
    <source>
        <dbReference type="PROSITE" id="PS51767"/>
    </source>
</evidence>
<organism evidence="16 17">
    <name type="scientific">Coniochaeta hoffmannii</name>
    <dbReference type="NCBI Taxonomy" id="91930"/>
    <lineage>
        <taxon>Eukaryota</taxon>
        <taxon>Fungi</taxon>
        <taxon>Dikarya</taxon>
        <taxon>Ascomycota</taxon>
        <taxon>Pezizomycotina</taxon>
        <taxon>Sordariomycetes</taxon>
        <taxon>Sordariomycetidae</taxon>
        <taxon>Coniochaetales</taxon>
        <taxon>Coniochaetaceae</taxon>
        <taxon>Coniochaeta</taxon>
    </lineage>
</organism>
<evidence type="ECO:0000256" key="8">
    <source>
        <dbReference type="ARBA" id="ARBA00023136"/>
    </source>
</evidence>
<feature type="chain" id="PRO_5041301219" evidence="14">
    <location>
        <begin position="20"/>
        <end position="543"/>
    </location>
</feature>
<dbReference type="FunFam" id="2.40.70.10:FF:000085">
    <property type="entry name" value="Aspartic-type endopeptidase (CtsD), putative"/>
    <property type="match status" value="1"/>
</dbReference>
<name>A0AA38VPX9_9PEZI</name>
<feature type="region of interest" description="Disordered" evidence="13">
    <location>
        <begin position="35"/>
        <end position="113"/>
    </location>
</feature>
<protein>
    <submittedName>
        <fullName evidence="16">Acid protease</fullName>
    </submittedName>
</protein>
<feature type="region of interest" description="Disordered" evidence="13">
    <location>
        <begin position="429"/>
        <end position="523"/>
    </location>
</feature>
<keyword evidence="8" id="KW-0472">Membrane</keyword>
<feature type="disulfide bond" evidence="12">
    <location>
        <begin position="155"/>
        <end position="160"/>
    </location>
</feature>
<keyword evidence="4 16" id="KW-0645">Protease</keyword>
<evidence type="ECO:0000256" key="13">
    <source>
        <dbReference type="SAM" id="MobiDB-lite"/>
    </source>
</evidence>
<keyword evidence="12" id="KW-1015">Disulfide bond</keyword>
<dbReference type="GO" id="GO:0006508">
    <property type="term" value="P:proteolysis"/>
    <property type="evidence" value="ECO:0007669"/>
    <property type="project" value="UniProtKB-KW"/>
</dbReference>
<keyword evidence="5 14" id="KW-0732">Signal</keyword>
<evidence type="ECO:0000313" key="17">
    <source>
        <dbReference type="Proteomes" id="UP001174691"/>
    </source>
</evidence>